<reference evidence="2 3" key="1">
    <citation type="submission" date="2016-02" db="EMBL/GenBank/DDBJ databases">
        <authorList>
            <consortium name="Pathogen Informatics"/>
        </authorList>
    </citation>
    <scope>NUCLEOTIDE SEQUENCE [LARGE SCALE GENOMIC DNA]</scope>
    <source>
        <strain evidence="2 3">LSS100</strain>
    </source>
</reference>
<dbReference type="RefSeq" id="WP_044670819.1">
    <property type="nucleotide sequence ID" value="NZ_BCDY01000005.1"/>
</dbReference>
<dbReference type="CDD" id="cd00158">
    <property type="entry name" value="RHOD"/>
    <property type="match status" value="1"/>
</dbReference>
<dbReference type="PANTHER" id="PTHR43031:SF1">
    <property type="entry name" value="PYRIDINE NUCLEOTIDE-DISULPHIDE OXIDOREDUCTASE"/>
    <property type="match status" value="1"/>
</dbReference>
<evidence type="ECO:0000313" key="2">
    <source>
        <dbReference type="EMBL" id="CYU15788.1"/>
    </source>
</evidence>
<dbReference type="EMBL" id="FIFN01000011">
    <property type="protein sequence ID" value="CYU15788.1"/>
    <property type="molecule type" value="Genomic_DNA"/>
</dbReference>
<dbReference type="GO" id="GO:0004792">
    <property type="term" value="F:thiosulfate-cyanide sulfurtransferase activity"/>
    <property type="evidence" value="ECO:0007669"/>
    <property type="project" value="UniProtKB-EC"/>
</dbReference>
<name>A0A0Z8BZ77_STRSU</name>
<dbReference type="PROSITE" id="PS50206">
    <property type="entry name" value="RHODANESE_3"/>
    <property type="match status" value="1"/>
</dbReference>
<dbReference type="AlphaFoldDB" id="A0A0Z8BZ77"/>
<feature type="domain" description="Rhodanese" evidence="1">
    <location>
        <begin position="21"/>
        <end position="103"/>
    </location>
</feature>
<dbReference type="Gene3D" id="3.40.250.10">
    <property type="entry name" value="Rhodanese-like domain"/>
    <property type="match status" value="1"/>
</dbReference>
<proteinExistence type="predicted"/>
<dbReference type="SUPFAM" id="SSF52821">
    <property type="entry name" value="Rhodanese/Cell cycle control phosphatase"/>
    <property type="match status" value="1"/>
</dbReference>
<dbReference type="SMART" id="SM00450">
    <property type="entry name" value="RHOD"/>
    <property type="match status" value="1"/>
</dbReference>
<keyword evidence="2" id="KW-0808">Transferase</keyword>
<dbReference type="InterPro" id="IPR001763">
    <property type="entry name" value="Rhodanese-like_dom"/>
</dbReference>
<organism evidence="2 3">
    <name type="scientific">Streptococcus suis</name>
    <dbReference type="NCBI Taxonomy" id="1307"/>
    <lineage>
        <taxon>Bacteria</taxon>
        <taxon>Bacillati</taxon>
        <taxon>Bacillota</taxon>
        <taxon>Bacilli</taxon>
        <taxon>Lactobacillales</taxon>
        <taxon>Streptococcaceae</taxon>
        <taxon>Streptococcus</taxon>
    </lineage>
</organism>
<dbReference type="Proteomes" id="UP000072003">
    <property type="component" value="Unassembled WGS sequence"/>
</dbReference>
<accession>A0A0Z8BZ77</accession>
<evidence type="ECO:0000313" key="3">
    <source>
        <dbReference type="Proteomes" id="UP000072003"/>
    </source>
</evidence>
<dbReference type="InterPro" id="IPR036873">
    <property type="entry name" value="Rhodanese-like_dom_sf"/>
</dbReference>
<dbReference type="Pfam" id="PF00581">
    <property type="entry name" value="Rhodanese"/>
    <property type="match status" value="1"/>
</dbReference>
<sequence length="103" mass="11287">MQEKHEQTITLTAAELLGLIQTESVQLLDVRDPEEYSAGHIDGAINCPMDRIAAFDGPVDQHYLLICKSGKRSKLAREIMSSKGFKANDIAGGMDAWDGLIVK</sequence>
<evidence type="ECO:0000259" key="1">
    <source>
        <dbReference type="PROSITE" id="PS50206"/>
    </source>
</evidence>
<dbReference type="InterPro" id="IPR050229">
    <property type="entry name" value="GlpE_sulfurtransferase"/>
</dbReference>
<gene>
    <name evidence="2" type="primary">pspE</name>
    <name evidence="2" type="ORF">ERS132462_01263</name>
</gene>
<dbReference type="PANTHER" id="PTHR43031">
    <property type="entry name" value="FAD-DEPENDENT OXIDOREDUCTASE"/>
    <property type="match status" value="1"/>
</dbReference>
<protein>
    <submittedName>
        <fullName evidence="2">Rhodanese domain-containing protein</fullName>
        <ecNumber evidence="2">2.8.1.1</ecNumber>
    </submittedName>
</protein>
<dbReference type="EC" id="2.8.1.1" evidence="2"/>